<evidence type="ECO:0000256" key="1">
    <source>
        <dbReference type="SAM" id="SignalP"/>
    </source>
</evidence>
<accession>A0A6B0U298</accession>
<dbReference type="EMBL" id="GIFC01004556">
    <property type="protein sequence ID" value="MXU86639.1"/>
    <property type="molecule type" value="Transcribed_RNA"/>
</dbReference>
<evidence type="ECO:0000313" key="2">
    <source>
        <dbReference type="EMBL" id="MXU86639.1"/>
    </source>
</evidence>
<dbReference type="AlphaFoldDB" id="A0A6B0U298"/>
<keyword evidence="1" id="KW-0732">Signal</keyword>
<protein>
    <submittedName>
        <fullName evidence="2">Putative secreted protein</fullName>
    </submittedName>
</protein>
<reference evidence="2" key="1">
    <citation type="submission" date="2019-12" db="EMBL/GenBank/DDBJ databases">
        <title>An insight into the sialome of adult female Ixodes ricinus ticks feeding for 6 days.</title>
        <authorList>
            <person name="Perner J."/>
            <person name="Ribeiro J.M.C."/>
        </authorList>
    </citation>
    <scope>NUCLEOTIDE SEQUENCE</scope>
    <source>
        <strain evidence="2">Semi-engorged</strain>
        <tissue evidence="2">Salivary glands</tissue>
    </source>
</reference>
<organism evidence="2">
    <name type="scientific">Ixodes ricinus</name>
    <name type="common">Common tick</name>
    <name type="synonym">Acarus ricinus</name>
    <dbReference type="NCBI Taxonomy" id="34613"/>
    <lineage>
        <taxon>Eukaryota</taxon>
        <taxon>Metazoa</taxon>
        <taxon>Ecdysozoa</taxon>
        <taxon>Arthropoda</taxon>
        <taxon>Chelicerata</taxon>
        <taxon>Arachnida</taxon>
        <taxon>Acari</taxon>
        <taxon>Parasitiformes</taxon>
        <taxon>Ixodida</taxon>
        <taxon>Ixodoidea</taxon>
        <taxon>Ixodidae</taxon>
        <taxon>Ixodinae</taxon>
        <taxon>Ixodes</taxon>
    </lineage>
</organism>
<feature type="signal peptide" evidence="1">
    <location>
        <begin position="1"/>
        <end position="17"/>
    </location>
</feature>
<name>A0A6B0U298_IXORI</name>
<feature type="chain" id="PRO_5025489390" evidence="1">
    <location>
        <begin position="18"/>
        <end position="92"/>
    </location>
</feature>
<proteinExistence type="predicted"/>
<sequence length="92" mass="10274">MSCSLLFILLMSSINNPGDLHSSRTSFFKVERSCFSSFSFSYLRVVDLSMASILTARLNSSHSLVISLPQMFPKFSILVFILSLNTSSLRSL</sequence>